<gene>
    <name evidence="1" type="ORF">GA0070560_12471</name>
</gene>
<accession>A0A1C5J934</accession>
<name>A0A1C5J934_9ACTN</name>
<dbReference type="OrthoDB" id="3395486at2"/>
<protein>
    <submittedName>
        <fullName evidence="1">Uncharacterized protein</fullName>
    </submittedName>
</protein>
<evidence type="ECO:0000313" key="2">
    <source>
        <dbReference type="Proteomes" id="UP000199408"/>
    </source>
</evidence>
<dbReference type="Proteomes" id="UP000199408">
    <property type="component" value="Unassembled WGS sequence"/>
</dbReference>
<sequence>MDVDLLLGAAEQGVVPGLDRVAAEVAEVLDVELREVSSSQRTFLGEDRRMRAWLSFHPEEKEPSLSHPFVLEVAAEQGAEEKVGLSVFEKLAKSGRFRVVLLLDSDCVRSTHFPCEDW</sequence>
<dbReference type="AlphaFoldDB" id="A0A1C5J934"/>
<dbReference type="EMBL" id="FMDN01000024">
    <property type="protein sequence ID" value="SCG67092.1"/>
    <property type="molecule type" value="Genomic_DNA"/>
</dbReference>
<proteinExistence type="predicted"/>
<keyword evidence="2" id="KW-1185">Reference proteome</keyword>
<dbReference type="RefSeq" id="WP_091301791.1">
    <property type="nucleotide sequence ID" value="NZ_FMDN01000024.1"/>
</dbReference>
<organism evidence="1 2">
    <name type="scientific">Micromonospora halophytica</name>
    <dbReference type="NCBI Taxonomy" id="47864"/>
    <lineage>
        <taxon>Bacteria</taxon>
        <taxon>Bacillati</taxon>
        <taxon>Actinomycetota</taxon>
        <taxon>Actinomycetes</taxon>
        <taxon>Micromonosporales</taxon>
        <taxon>Micromonosporaceae</taxon>
        <taxon>Micromonospora</taxon>
    </lineage>
</organism>
<reference evidence="2" key="1">
    <citation type="submission" date="2016-06" db="EMBL/GenBank/DDBJ databases">
        <authorList>
            <person name="Varghese N."/>
        </authorList>
    </citation>
    <scope>NUCLEOTIDE SEQUENCE [LARGE SCALE GENOMIC DNA]</scope>
    <source>
        <strain evidence="2">DSM 43171</strain>
    </source>
</reference>
<evidence type="ECO:0000313" key="1">
    <source>
        <dbReference type="EMBL" id="SCG67092.1"/>
    </source>
</evidence>